<sequence>MKKRAITKCAGYVSCLLAASIPLNATAAPKLTGGVWWVYQYAEDNAVDKETGGEFADPAFVVYANDGNSYGPWHFSAEARWGKGAFSDPANNNSGDTFAMHQAWIGYDLNDDAIIKVGKSQVPFGWKTANFWPGDGLEGGYGDQMDVGIKLSSDISNFHYDVAYYHQDDFGAKSTDTLDDNKHWGSSLTYRKIKTGVVNGDWTFLPGNTFGVSYQKGRLQDLASASPNDNGRHEALDIHYLFEMGDFAAKYRFIDTKRDFSGMDLASWPAVATQPADNEVETQRHIAELGYTWDHWYFYVDGGTAKSKTQGNDAQGNFYSPGVSYKYGPGWIYLEYLWQNADIDRNGDVSEGDFRATYVSFDFYF</sequence>
<feature type="signal peptide" evidence="1">
    <location>
        <begin position="1"/>
        <end position="27"/>
    </location>
</feature>
<evidence type="ECO:0008006" key="4">
    <source>
        <dbReference type="Google" id="ProtNLM"/>
    </source>
</evidence>
<comment type="caution">
    <text evidence="2">The sequence shown here is derived from an EMBL/GenBank/DDBJ whole genome shotgun (WGS) entry which is preliminary data.</text>
</comment>
<feature type="chain" id="PRO_5003947962" description="Porin" evidence="1">
    <location>
        <begin position="28"/>
        <end position="365"/>
    </location>
</feature>
<reference evidence="2 3" key="1">
    <citation type="journal article" date="2012" name="J. Bacteriol.">
        <title>Genome Sequence of the Alkane-Degrading Bacterium Alcanivorax hongdengensis Type Strain A-11-3.</title>
        <authorList>
            <person name="Lai Q."/>
            <person name="Shao Z."/>
        </authorList>
    </citation>
    <scope>NUCLEOTIDE SEQUENCE [LARGE SCALE GENOMIC DNA]</scope>
    <source>
        <strain evidence="2 3">A-11-3</strain>
    </source>
</reference>
<dbReference type="PATRIC" id="fig|1177179.3.peg.415"/>
<dbReference type="InterPro" id="IPR018247">
    <property type="entry name" value="EF_Hand_1_Ca_BS"/>
</dbReference>
<dbReference type="eggNOG" id="ENOG502Z9CZ">
    <property type="taxonomic scope" value="Bacteria"/>
</dbReference>
<dbReference type="InterPro" id="IPR023614">
    <property type="entry name" value="Porin_dom_sf"/>
</dbReference>
<evidence type="ECO:0000313" key="3">
    <source>
        <dbReference type="Proteomes" id="UP000010164"/>
    </source>
</evidence>
<dbReference type="RefSeq" id="WP_008927608.1">
    <property type="nucleotide sequence ID" value="NZ_AMRJ01000002.1"/>
</dbReference>
<dbReference type="SUPFAM" id="SSF56935">
    <property type="entry name" value="Porins"/>
    <property type="match status" value="1"/>
</dbReference>
<keyword evidence="3" id="KW-1185">Reference proteome</keyword>
<proteinExistence type="predicted"/>
<dbReference type="Proteomes" id="UP000010164">
    <property type="component" value="Unassembled WGS sequence"/>
</dbReference>
<name>L0WFY1_9GAMM</name>
<dbReference type="STRING" id="1177179.A11A3_02107"/>
<protein>
    <recommendedName>
        <fullName evidence="4">Porin</fullName>
    </recommendedName>
</protein>
<organism evidence="2 3">
    <name type="scientific">Alcanivorax hongdengensis A-11-3</name>
    <dbReference type="NCBI Taxonomy" id="1177179"/>
    <lineage>
        <taxon>Bacteria</taxon>
        <taxon>Pseudomonadati</taxon>
        <taxon>Pseudomonadota</taxon>
        <taxon>Gammaproteobacteria</taxon>
        <taxon>Oceanospirillales</taxon>
        <taxon>Alcanivoracaceae</taxon>
        <taxon>Alcanivorax</taxon>
    </lineage>
</organism>
<dbReference type="EMBL" id="AMRJ01000002">
    <property type="protein sequence ID" value="EKF75624.1"/>
    <property type="molecule type" value="Genomic_DNA"/>
</dbReference>
<dbReference type="Gene3D" id="2.40.160.10">
    <property type="entry name" value="Porin"/>
    <property type="match status" value="1"/>
</dbReference>
<evidence type="ECO:0000313" key="2">
    <source>
        <dbReference type="EMBL" id="EKF75624.1"/>
    </source>
</evidence>
<dbReference type="AlphaFoldDB" id="L0WFY1"/>
<keyword evidence="1" id="KW-0732">Signal</keyword>
<gene>
    <name evidence="2" type="ORF">A11A3_02107</name>
</gene>
<evidence type="ECO:0000256" key="1">
    <source>
        <dbReference type="SAM" id="SignalP"/>
    </source>
</evidence>
<accession>L0WFY1</accession>
<dbReference type="OrthoDB" id="6073230at2"/>
<dbReference type="PROSITE" id="PS00018">
    <property type="entry name" value="EF_HAND_1"/>
    <property type="match status" value="1"/>
</dbReference>